<name>A0AA35RVM2_GEOBA</name>
<dbReference type="AlphaFoldDB" id="A0AA35RVM2"/>
<evidence type="ECO:0000256" key="3">
    <source>
        <dbReference type="ARBA" id="ARBA00022884"/>
    </source>
</evidence>
<dbReference type="EMBL" id="CASHTH010001698">
    <property type="protein sequence ID" value="CAI8018590.1"/>
    <property type="molecule type" value="Genomic_DNA"/>
</dbReference>
<dbReference type="InterPro" id="IPR050257">
    <property type="entry name" value="eL8/uL1-like"/>
</dbReference>
<keyword evidence="3 6" id="KW-0694">RNA-binding</keyword>
<evidence type="ECO:0000256" key="1">
    <source>
        <dbReference type="ARBA" id="ARBA00004604"/>
    </source>
</evidence>
<protein>
    <recommendedName>
        <fullName evidence="6">H/ACA ribonucleoprotein complex subunit 2</fullName>
    </recommendedName>
    <alternativeName>
        <fullName evidence="6">Nucleolar protein family A member 2</fullName>
    </alternativeName>
</protein>
<comment type="subcellular location">
    <subcellularLocation>
        <location evidence="1 6">Nucleus</location>
        <location evidence="1 6">Nucleolus</location>
    </subcellularLocation>
</comment>
<sequence>MASRKLTKRLYKAVRKAKKAKKLRRGVREVVKALRKNEKGVVVLAGDVSPIDVISHIPVFCEEKEVPYCYVPCRKDLGLAGGTQRPTSVVMVQSGKDYEDVYQDCHSQVSGLPMPL</sequence>
<dbReference type="InterPro" id="IPR018492">
    <property type="entry name" value="Ribosomal_eL8/Nhp2"/>
</dbReference>
<comment type="caution">
    <text evidence="8">The sequence shown here is derived from an EMBL/GenBank/DDBJ whole genome shotgun (WGS) entry which is preliminary data.</text>
</comment>
<dbReference type="GO" id="GO:0031429">
    <property type="term" value="C:box H/ACA snoRNP complex"/>
    <property type="evidence" value="ECO:0007669"/>
    <property type="project" value="UniProtKB-UniRule"/>
</dbReference>
<dbReference type="Pfam" id="PF01248">
    <property type="entry name" value="Ribosomal_L7Ae"/>
    <property type="match status" value="1"/>
</dbReference>
<comment type="similarity">
    <text evidence="2 6">Belongs to the eukaryotic ribosomal protein eL8 family.</text>
</comment>
<feature type="domain" description="Ribosomal protein eL8/eL30/eS12/Gadd45" evidence="7">
    <location>
        <begin position="9"/>
        <end position="101"/>
    </location>
</feature>
<accession>A0AA35RVM2</accession>
<evidence type="ECO:0000256" key="4">
    <source>
        <dbReference type="ARBA" id="ARBA00023242"/>
    </source>
</evidence>
<dbReference type="Proteomes" id="UP001174909">
    <property type="component" value="Unassembled WGS sequence"/>
</dbReference>
<dbReference type="InterPro" id="IPR029064">
    <property type="entry name" value="Ribosomal_eL30-like_sf"/>
</dbReference>
<dbReference type="PANTHER" id="PTHR23105">
    <property type="entry name" value="RIBOSOMAL PROTEIN L7AE FAMILY MEMBER"/>
    <property type="match status" value="1"/>
</dbReference>
<dbReference type="GO" id="GO:0031120">
    <property type="term" value="P:snRNA pseudouridine synthesis"/>
    <property type="evidence" value="ECO:0007669"/>
    <property type="project" value="UniProtKB-UniRule"/>
</dbReference>
<keyword evidence="9" id="KW-1185">Reference proteome</keyword>
<reference evidence="8" key="1">
    <citation type="submission" date="2023-03" db="EMBL/GenBank/DDBJ databases">
        <authorList>
            <person name="Steffen K."/>
            <person name="Cardenas P."/>
        </authorList>
    </citation>
    <scope>NUCLEOTIDE SEQUENCE</scope>
</reference>
<keyword evidence="5 6" id="KW-0687">Ribonucleoprotein</keyword>
<evidence type="ECO:0000313" key="9">
    <source>
        <dbReference type="Proteomes" id="UP001174909"/>
    </source>
</evidence>
<evidence type="ECO:0000259" key="7">
    <source>
        <dbReference type="Pfam" id="PF01248"/>
    </source>
</evidence>
<dbReference type="PRINTS" id="PR00883">
    <property type="entry name" value="NUCLEARHMG"/>
</dbReference>
<dbReference type="Gene3D" id="3.30.1330.30">
    <property type="match status" value="1"/>
</dbReference>
<evidence type="ECO:0000256" key="5">
    <source>
        <dbReference type="ARBA" id="ARBA00023274"/>
    </source>
</evidence>
<dbReference type="SUPFAM" id="SSF55315">
    <property type="entry name" value="L30e-like"/>
    <property type="match status" value="1"/>
</dbReference>
<comment type="function">
    <text evidence="6">Required for ribosome biogenesis. Part of a complex which catalyzes pseudouridylation of rRNA. This involves the isomerization of uridine such that the ribose is subsequently attached to C5, instead of the normal N1. Pseudouridine ('psi') residues may serve to stabilize the conformation of rRNAs.</text>
</comment>
<dbReference type="GO" id="GO:0003723">
    <property type="term" value="F:RNA binding"/>
    <property type="evidence" value="ECO:0007669"/>
    <property type="project" value="UniProtKB-UniRule"/>
</dbReference>
<evidence type="ECO:0000313" key="8">
    <source>
        <dbReference type="EMBL" id="CAI8018590.1"/>
    </source>
</evidence>
<dbReference type="PRINTS" id="PR00881">
    <property type="entry name" value="L7ARS6FAMILY"/>
</dbReference>
<keyword evidence="4 6" id="KW-0539">Nucleus</keyword>
<evidence type="ECO:0000256" key="6">
    <source>
        <dbReference type="RuleBase" id="RU366039"/>
    </source>
</evidence>
<comment type="function">
    <text evidence="6">Common component of the spliceosome and rRNA processing machinery.</text>
</comment>
<proteinExistence type="inferred from homology"/>
<evidence type="ECO:0000256" key="2">
    <source>
        <dbReference type="ARBA" id="ARBA00007337"/>
    </source>
</evidence>
<organism evidence="8 9">
    <name type="scientific">Geodia barretti</name>
    <name type="common">Barrett's horny sponge</name>
    <dbReference type="NCBI Taxonomy" id="519541"/>
    <lineage>
        <taxon>Eukaryota</taxon>
        <taxon>Metazoa</taxon>
        <taxon>Porifera</taxon>
        <taxon>Demospongiae</taxon>
        <taxon>Heteroscleromorpha</taxon>
        <taxon>Tetractinellida</taxon>
        <taxon>Astrophorina</taxon>
        <taxon>Geodiidae</taxon>
        <taxon>Geodia</taxon>
    </lineage>
</organism>
<dbReference type="InterPro" id="IPR002415">
    <property type="entry name" value="H/ACA_rnp_Nhp2-like"/>
</dbReference>
<dbReference type="InterPro" id="IPR004038">
    <property type="entry name" value="Ribosomal_eL8/eL30/eS12/Gad45"/>
</dbReference>
<gene>
    <name evidence="8" type="ORF">GBAR_LOCUS11263</name>
</gene>
<dbReference type="GO" id="GO:0000398">
    <property type="term" value="P:mRNA splicing, via spliceosome"/>
    <property type="evidence" value="ECO:0007669"/>
    <property type="project" value="UniProtKB-UniRule"/>
</dbReference>